<reference evidence="4 5" key="1">
    <citation type="journal article" date="2015" name="Genome Announc.">
        <title>Complete Genome Sequence of Corynebacterium camporealensis DSM 44610, Isolated from the Milk of a Manchega Sheep with Subclinical Mastitis.</title>
        <authorList>
            <person name="Ruckert C."/>
            <person name="Albersmeier A."/>
            <person name="Winkler A."/>
            <person name="Tauch A."/>
        </authorList>
    </citation>
    <scope>NUCLEOTIDE SEQUENCE [LARGE SCALE GENOMIC DNA]</scope>
    <source>
        <strain evidence="4 5">DSM 44610</strain>
    </source>
</reference>
<dbReference type="NCBIfam" id="NF033681">
    <property type="entry name" value="ExeM_NucH_DNase"/>
    <property type="match status" value="1"/>
</dbReference>
<feature type="region of interest" description="Disordered" evidence="1">
    <location>
        <begin position="797"/>
        <end position="855"/>
    </location>
</feature>
<dbReference type="HOGENOM" id="CLU_006338_2_0_11"/>
<dbReference type="InterPro" id="IPR005135">
    <property type="entry name" value="Endo/exonuclease/phosphatase"/>
</dbReference>
<dbReference type="STRING" id="161896.UL81_09740"/>
<keyword evidence="2" id="KW-1133">Transmembrane helix</keyword>
<dbReference type="PATRIC" id="fig|161896.4.peg.1900"/>
<dbReference type="SUPFAM" id="SSF74853">
    <property type="entry name" value="Lamin A/C globular tail domain"/>
    <property type="match status" value="1"/>
</dbReference>
<keyword evidence="3" id="KW-0732">Signal</keyword>
<accession>A0A0F6QZL3</accession>
<dbReference type="PANTHER" id="PTHR42834">
    <property type="entry name" value="ENDONUCLEASE/EXONUCLEASE/PHOSPHATASE FAMILY PROTEIN (AFU_ORTHOLOGUE AFUA_3G09210)"/>
    <property type="match status" value="1"/>
</dbReference>
<feature type="chain" id="PRO_5002509059" evidence="3">
    <location>
        <begin position="26"/>
        <end position="906"/>
    </location>
</feature>
<dbReference type="RefSeq" id="WP_046453534.1">
    <property type="nucleotide sequence ID" value="NZ_CP011311.1"/>
</dbReference>
<dbReference type="Proteomes" id="UP000033566">
    <property type="component" value="Chromosome"/>
</dbReference>
<dbReference type="PANTHER" id="PTHR42834:SF1">
    <property type="entry name" value="ENDONUCLEASE_EXONUCLEASE_PHOSPHATASE FAMILY PROTEIN (AFU_ORTHOLOGUE AFUA_3G09210)"/>
    <property type="match status" value="1"/>
</dbReference>
<dbReference type="PROSITE" id="PS51841">
    <property type="entry name" value="LTD"/>
    <property type="match status" value="1"/>
</dbReference>
<dbReference type="SUPFAM" id="SSF56219">
    <property type="entry name" value="DNase I-like"/>
    <property type="match status" value="1"/>
</dbReference>
<keyword evidence="5" id="KW-1185">Reference proteome</keyword>
<feature type="compositionally biased region" description="Basic and acidic residues" evidence="1">
    <location>
        <begin position="797"/>
        <end position="807"/>
    </location>
</feature>
<feature type="region of interest" description="Disordered" evidence="1">
    <location>
        <begin position="148"/>
        <end position="209"/>
    </location>
</feature>
<feature type="compositionally biased region" description="Acidic residues" evidence="1">
    <location>
        <begin position="816"/>
        <end position="827"/>
    </location>
</feature>
<dbReference type="EMBL" id="CP011311">
    <property type="protein sequence ID" value="AKE39883.1"/>
    <property type="molecule type" value="Genomic_DNA"/>
</dbReference>
<dbReference type="AlphaFoldDB" id="A0A0F6QZL3"/>
<name>A0A0F6QZL3_9CORY</name>
<gene>
    <name evidence="4" type="ORF">UL81_09740</name>
</gene>
<evidence type="ECO:0000256" key="1">
    <source>
        <dbReference type="SAM" id="MobiDB-lite"/>
    </source>
</evidence>
<dbReference type="InterPro" id="IPR036691">
    <property type="entry name" value="Endo/exonu/phosph_ase_sf"/>
</dbReference>
<dbReference type="InterPro" id="IPR001322">
    <property type="entry name" value="Lamin_tail_dom"/>
</dbReference>
<dbReference type="Gene3D" id="3.60.10.10">
    <property type="entry name" value="Endonuclease/exonuclease/phosphatase"/>
    <property type="match status" value="1"/>
</dbReference>
<dbReference type="Pfam" id="PF03372">
    <property type="entry name" value="Exo_endo_phos"/>
    <property type="match status" value="1"/>
</dbReference>
<dbReference type="GO" id="GO:0003824">
    <property type="term" value="F:catalytic activity"/>
    <property type="evidence" value="ECO:0007669"/>
    <property type="project" value="InterPro"/>
</dbReference>
<dbReference type="CDD" id="cd04486">
    <property type="entry name" value="YhcR_OBF_like"/>
    <property type="match status" value="1"/>
</dbReference>
<sequence length="906" mass="96110">MHSRRIGAVVLAATLSAATLQPAYAAPDGSNVVLNEVYGGGGNSGATLTHDFIELFNPTDNDIDLTGWSVEYFSGSGNSGGTAQLSGTIPAGGYFLIQAAQGNGGDTALPTPDATSTLAMSGTRGSVQLYDASSNPVDLVGFGNAELYETNPAPAPSNTTSVTRTDGVDTDDNSADFSTGTPSPVNSQGDSQGESGDDDNDNNDAPSEPIEGITEIVDIQGTGDTSPLEGRTVRTTGVVTGVWEEGGKNGFTIQQPGVTAAAGEASPGLFVYLGNRDNYPDIDDTVEVTGEVSEYFGSTQVTASAVDQAEQDAEVEPVDIVKLPQGDEARESFEHVLVLPGTHTVTNNYALNQYGEVGLADGTEALRQPSDVHSPSTDPNSDLQKLQAENDARLVTLDDGRTRDYLKTDQETPLPYLAQDDAQTIKPLRTTDQVEFQHPVIVDYSHEQWRFQPTEPVTGNTAGEDLPIAWENSRAAEEGAMDNVDGDYSIAAFNVLNYFTSLGEEFGGSAYTDKDGNPVTVNRGTTRGAYTAAALRDQETKIVAAINGLDADVVGLSEIEDGFAVTGDFEKRDQALAHLTEALNAAGGNWDYVRSPGEDVVPDSPDVIRTAFIYQKDRVEPVGESRIFEDRRFTGTAREPLAQEFKAADSDDTFVAVANHFKSKGSVAKGDADTGDGQGNNANVRNAQAQAVLDHLGKQDDWKDKPTFVLGDLNSYTHEDAINVFRTNGYTVPAETFEADPSYQFSGLLGSLDHVLANDIASNLLDDAEVWNINADEAISFEYSRRNYNTVDFHDDSPFRSSDHDPVKVGFSFDQNPEDPEEPEEPGDNGNEPGDDDKPGAPGNGSSGSSGSNLGSSTGGVLAAIAGVLFAVPALGFLVAGLPRVIPAPVLDALPKPVRDFINWLR</sequence>
<dbReference type="Pfam" id="PF00932">
    <property type="entry name" value="LTD"/>
    <property type="match status" value="1"/>
</dbReference>
<evidence type="ECO:0000256" key="2">
    <source>
        <dbReference type="SAM" id="Phobius"/>
    </source>
</evidence>
<dbReference type="OrthoDB" id="1016457at2"/>
<evidence type="ECO:0000256" key="3">
    <source>
        <dbReference type="SAM" id="SignalP"/>
    </source>
</evidence>
<evidence type="ECO:0000313" key="4">
    <source>
        <dbReference type="EMBL" id="AKE39883.1"/>
    </source>
</evidence>
<feature type="signal peptide" evidence="3">
    <location>
        <begin position="1"/>
        <end position="25"/>
    </location>
</feature>
<organism evidence="4 5">
    <name type="scientific">Corynebacterium camporealensis</name>
    <dbReference type="NCBI Taxonomy" id="161896"/>
    <lineage>
        <taxon>Bacteria</taxon>
        <taxon>Bacillati</taxon>
        <taxon>Actinomycetota</taxon>
        <taxon>Actinomycetes</taxon>
        <taxon>Mycobacteriales</taxon>
        <taxon>Corynebacteriaceae</taxon>
        <taxon>Corynebacterium</taxon>
    </lineage>
</organism>
<keyword evidence="2" id="KW-0812">Transmembrane</keyword>
<feature type="compositionally biased region" description="Polar residues" evidence="1">
    <location>
        <begin position="175"/>
        <end position="185"/>
    </location>
</feature>
<proteinExistence type="predicted"/>
<keyword evidence="2" id="KW-0472">Membrane</keyword>
<dbReference type="InterPro" id="IPR036415">
    <property type="entry name" value="Lamin_tail_dom_sf"/>
</dbReference>
<feature type="transmembrane region" description="Helical" evidence="2">
    <location>
        <begin position="860"/>
        <end position="882"/>
    </location>
</feature>
<dbReference type="KEGG" id="ccj:UL81_09740"/>
<dbReference type="InterPro" id="IPR047971">
    <property type="entry name" value="ExeM-like"/>
</dbReference>
<dbReference type="CDD" id="cd10283">
    <property type="entry name" value="MnuA_DNase1-like"/>
    <property type="match status" value="1"/>
</dbReference>
<protein>
    <submittedName>
        <fullName evidence="4">Putative extracellular nuclease</fullName>
    </submittedName>
</protein>
<evidence type="ECO:0000313" key="5">
    <source>
        <dbReference type="Proteomes" id="UP000033566"/>
    </source>
</evidence>